<dbReference type="OrthoDB" id="2217172at2759"/>
<dbReference type="Gene3D" id="3.30.420.10">
    <property type="entry name" value="Ribonuclease H-like superfamily/Ribonuclease H"/>
    <property type="match status" value="1"/>
</dbReference>
<feature type="region of interest" description="Disordered" evidence="1">
    <location>
        <begin position="269"/>
        <end position="289"/>
    </location>
</feature>
<gene>
    <name evidence="2" type="ORF">INT46_002211</name>
</gene>
<evidence type="ECO:0008006" key="4">
    <source>
        <dbReference type="Google" id="ProtNLM"/>
    </source>
</evidence>
<proteinExistence type="predicted"/>
<evidence type="ECO:0000313" key="2">
    <source>
        <dbReference type="EMBL" id="KAG2194175.1"/>
    </source>
</evidence>
<comment type="caution">
    <text evidence="2">The sequence shown here is derived from an EMBL/GenBank/DDBJ whole genome shotgun (WGS) entry which is preliminary data.</text>
</comment>
<dbReference type="InterPro" id="IPR036397">
    <property type="entry name" value="RNaseH_sf"/>
</dbReference>
<keyword evidence="3" id="KW-1185">Reference proteome</keyword>
<organism evidence="2 3">
    <name type="scientific">Mucor plumbeus</name>
    <dbReference type="NCBI Taxonomy" id="97098"/>
    <lineage>
        <taxon>Eukaryota</taxon>
        <taxon>Fungi</taxon>
        <taxon>Fungi incertae sedis</taxon>
        <taxon>Mucoromycota</taxon>
        <taxon>Mucoromycotina</taxon>
        <taxon>Mucoromycetes</taxon>
        <taxon>Mucorales</taxon>
        <taxon>Mucorineae</taxon>
        <taxon>Mucoraceae</taxon>
        <taxon>Mucor</taxon>
    </lineage>
</organism>
<dbReference type="AlphaFoldDB" id="A0A8H7QM60"/>
<accession>A0A8H7QM60</accession>
<evidence type="ECO:0000256" key="1">
    <source>
        <dbReference type="SAM" id="MobiDB-lite"/>
    </source>
</evidence>
<feature type="non-terminal residue" evidence="2">
    <location>
        <position position="318"/>
    </location>
</feature>
<protein>
    <recommendedName>
        <fullName evidence="4">Transposase</fullName>
    </recommendedName>
</protein>
<name>A0A8H7QM60_9FUNG</name>
<dbReference type="Proteomes" id="UP000650833">
    <property type="component" value="Unassembled WGS sequence"/>
</dbReference>
<evidence type="ECO:0000313" key="3">
    <source>
        <dbReference type="Proteomes" id="UP000650833"/>
    </source>
</evidence>
<reference evidence="2" key="1">
    <citation type="submission" date="2020-12" db="EMBL/GenBank/DDBJ databases">
        <title>Metabolic potential, ecology and presence of endohyphal bacteria is reflected in genomic diversity of Mucoromycotina.</title>
        <authorList>
            <person name="Muszewska A."/>
            <person name="Okrasinska A."/>
            <person name="Steczkiewicz K."/>
            <person name="Drgas O."/>
            <person name="Orlowska M."/>
            <person name="Perlinska-Lenart U."/>
            <person name="Aleksandrzak-Piekarczyk T."/>
            <person name="Szatraj K."/>
            <person name="Zielenkiewicz U."/>
            <person name="Pilsyk S."/>
            <person name="Malc E."/>
            <person name="Mieczkowski P."/>
            <person name="Kruszewska J.S."/>
            <person name="Biernat P."/>
            <person name="Pawlowska J."/>
        </authorList>
    </citation>
    <scope>NUCLEOTIDE SEQUENCE</scope>
    <source>
        <strain evidence="2">CBS 226.32</strain>
    </source>
</reference>
<sequence length="318" mass="36005">MDFIQYNPANEPLLADEDSSDEMDIENIAHEYGNIETLINFDTAEQIRVTRMEDVIEDITLDIQALDVSKKTQTYKKYNADQIECFIRIMQEEGLSVPKAAEVCGIPRSSAYQLRNEFNAGNGTVLPGNLPKKLKEKLEQNFEGFSISLTGLHKHIREKCALSLKQASKYTIERDAPRTIDLRYDIINKWKEAGVDYQRNCVFIDEAGFNSQLIRSRAWSKVGTPAKVSVNTQKGVNISIIGCIAPFGTVDFSKVEPLKKTDAAKIEKEFHSESNSKKRKALTQEATKPKPLRKGTTAYHIVKFMESVLNILDKHDKK</sequence>
<dbReference type="GO" id="GO:0003676">
    <property type="term" value="F:nucleic acid binding"/>
    <property type="evidence" value="ECO:0007669"/>
    <property type="project" value="InterPro"/>
</dbReference>
<dbReference type="EMBL" id="JAEPRC010000603">
    <property type="protein sequence ID" value="KAG2194175.1"/>
    <property type="molecule type" value="Genomic_DNA"/>
</dbReference>